<dbReference type="Pfam" id="PF01770">
    <property type="entry name" value="Folate_carrier"/>
    <property type="match status" value="1"/>
</dbReference>
<proteinExistence type="inferred from homology"/>
<keyword evidence="2" id="KW-0812">Transmembrane</keyword>
<dbReference type="InterPro" id="IPR002666">
    <property type="entry name" value="Folate_carrier"/>
</dbReference>
<keyword evidence="2" id="KW-1133">Transmembrane helix</keyword>
<comment type="similarity">
    <text evidence="1">Belongs to the reduced folate carrier (RFC) transporter (TC 2.A.48) family.</text>
</comment>
<dbReference type="WBParaSite" id="maker-PairedContig_5137-snap-gene-0.7-mRNA-1">
    <property type="protein sequence ID" value="maker-PairedContig_5137-snap-gene-0.7-mRNA-1"/>
    <property type="gene ID" value="maker-PairedContig_5137-snap-gene-0.7"/>
</dbReference>
<sequence length="97" mass="11364">MVKVRIHAFITIMHWKLIIVLVSAFGIIKEFRPATPFLTPYLISPPKNFTNVQLYSEIYPFWTYSYLVALVMIDKYTVKVYSTRVSVTTKLLLILFT</sequence>
<dbReference type="PANTHER" id="PTHR10686:SF20">
    <property type="entry name" value="FOLATE TRANSPORTER 1"/>
    <property type="match status" value="1"/>
</dbReference>
<dbReference type="GO" id="GO:0005886">
    <property type="term" value="C:plasma membrane"/>
    <property type="evidence" value="ECO:0007669"/>
    <property type="project" value="TreeGrafter"/>
</dbReference>
<feature type="transmembrane region" description="Helical" evidence="2">
    <location>
        <begin position="6"/>
        <end position="28"/>
    </location>
</feature>
<dbReference type="STRING" id="6293.A0A1I8ETX8"/>
<name>A0A1I8ETX8_WUCBA</name>
<evidence type="ECO:0000256" key="1">
    <source>
        <dbReference type="ARBA" id="ARBA00005773"/>
    </source>
</evidence>
<keyword evidence="2" id="KW-0472">Membrane</keyword>
<evidence type="ECO:0000313" key="3">
    <source>
        <dbReference type="WBParaSite" id="maker-PairedContig_5137-snap-gene-0.7-mRNA-1"/>
    </source>
</evidence>
<dbReference type="GO" id="GO:0090482">
    <property type="term" value="F:vitamin transmembrane transporter activity"/>
    <property type="evidence" value="ECO:0007669"/>
    <property type="project" value="InterPro"/>
</dbReference>
<accession>A0A1I8ETX8</accession>
<reference evidence="3" key="1">
    <citation type="submission" date="2016-11" db="UniProtKB">
        <authorList>
            <consortium name="WormBaseParasite"/>
        </authorList>
    </citation>
    <scope>IDENTIFICATION</scope>
    <source>
        <strain evidence="3">pt0022</strain>
    </source>
</reference>
<dbReference type="PANTHER" id="PTHR10686">
    <property type="entry name" value="FOLATE TRANSPORTER"/>
    <property type="match status" value="1"/>
</dbReference>
<dbReference type="AlphaFoldDB" id="A0A1I8ETX8"/>
<organism evidence="3">
    <name type="scientific">Wuchereria bancrofti</name>
    <dbReference type="NCBI Taxonomy" id="6293"/>
    <lineage>
        <taxon>Eukaryota</taxon>
        <taxon>Metazoa</taxon>
        <taxon>Ecdysozoa</taxon>
        <taxon>Nematoda</taxon>
        <taxon>Chromadorea</taxon>
        <taxon>Rhabditida</taxon>
        <taxon>Spirurina</taxon>
        <taxon>Spiruromorpha</taxon>
        <taxon>Filarioidea</taxon>
        <taxon>Onchocercidae</taxon>
        <taxon>Wuchereria</taxon>
    </lineage>
</organism>
<evidence type="ECO:0000256" key="2">
    <source>
        <dbReference type="SAM" id="Phobius"/>
    </source>
</evidence>
<protein>
    <submittedName>
        <fullName evidence="3">Uncharacterized protein</fullName>
    </submittedName>
</protein>